<evidence type="ECO:0000256" key="2">
    <source>
        <dbReference type="ARBA" id="ARBA00009477"/>
    </source>
</evidence>
<evidence type="ECO:0000256" key="5">
    <source>
        <dbReference type="ARBA" id="ARBA00022519"/>
    </source>
</evidence>
<organism evidence="13 14">
    <name type="scientific">Bradyrhizobium iriomotense</name>
    <dbReference type="NCBI Taxonomy" id="441950"/>
    <lineage>
        <taxon>Bacteria</taxon>
        <taxon>Pseudomonadati</taxon>
        <taxon>Pseudomonadota</taxon>
        <taxon>Alphaproteobacteria</taxon>
        <taxon>Hyphomicrobiales</taxon>
        <taxon>Nitrobacteraceae</taxon>
        <taxon>Bradyrhizobium</taxon>
    </lineage>
</organism>
<sequence>MITAIDDFEPLEFPWCSVPTPISPRVRLRGVTLAGNLLVLCFMLGLGTWSGLAPLESAAIASGVVESESSRKTIQHLEGGIVGKILVSDGDVVRGGQTLIALDDTKARAEVQSLQGQMWDAMARETRLDAEQRGYEKLSFSSDLEREADANVAAATILSAQQTIFMSRRKVYQSQVAVVRERRGQVEKEIEGLKAQEGAVAQRIDIAREELDMVATLVNKGLERRPRLLNLQRELADIEGRRGEIAAQISRAGQVINESQANLFKLESDRQNEIAQALREAQNQIFQLRERLLSARDQLSRTEVKAPEDGVVTDLRIHTPGGVIGAGAPLMDLVPRQDRLIVTARLRPEDIDVVHPGLNAEVHLVPYNQRRVPRLKGIVTQVSADRLLDKRTDQPYYATKIRIDDAQIAANDIQIIPGMPVQVFITTGRGTVALYALRPLLDSFHGAFRED</sequence>
<dbReference type="NCBIfam" id="TIGR01843">
    <property type="entry name" value="type_I_hlyD"/>
    <property type="match status" value="1"/>
</dbReference>
<feature type="coiled-coil region" evidence="10">
    <location>
        <begin position="271"/>
        <end position="298"/>
    </location>
</feature>
<evidence type="ECO:0000256" key="3">
    <source>
        <dbReference type="ARBA" id="ARBA00022448"/>
    </source>
</evidence>
<evidence type="ECO:0000256" key="9">
    <source>
        <dbReference type="RuleBase" id="RU365093"/>
    </source>
</evidence>
<name>A0ABQ6AU02_9BRAD</name>
<comment type="similarity">
    <text evidence="2 9">Belongs to the membrane fusion protein (MFP) (TC 8.A.1) family.</text>
</comment>
<evidence type="ECO:0000259" key="11">
    <source>
        <dbReference type="Pfam" id="PF25994"/>
    </source>
</evidence>
<feature type="domain" description="AprE-like beta-barrel" evidence="12">
    <location>
        <begin position="340"/>
        <end position="428"/>
    </location>
</feature>
<reference evidence="14" key="1">
    <citation type="journal article" date="2019" name="Int. J. Syst. Evol. Microbiol.">
        <title>The Global Catalogue of Microorganisms (GCM) 10K type strain sequencing project: providing services to taxonomists for standard genome sequencing and annotation.</title>
        <authorList>
            <consortium name="The Broad Institute Genomics Platform"/>
            <consortium name="The Broad Institute Genome Sequencing Center for Infectious Disease"/>
            <person name="Wu L."/>
            <person name="Ma J."/>
        </authorList>
    </citation>
    <scope>NUCLEOTIDE SEQUENCE [LARGE SCALE GENOMIC DNA]</scope>
    <source>
        <strain evidence="14">NBRC 102520</strain>
    </source>
</reference>
<evidence type="ECO:0000256" key="6">
    <source>
        <dbReference type="ARBA" id="ARBA00022692"/>
    </source>
</evidence>
<dbReference type="Proteomes" id="UP001156905">
    <property type="component" value="Unassembled WGS sequence"/>
</dbReference>
<keyword evidence="14" id="KW-1185">Reference proteome</keyword>
<keyword evidence="8" id="KW-0472">Membrane</keyword>
<dbReference type="PRINTS" id="PR01490">
    <property type="entry name" value="RTXTOXIND"/>
</dbReference>
<dbReference type="PANTHER" id="PTHR30386:SF17">
    <property type="entry name" value="ALKALINE PROTEASE SECRETION PROTEIN APRE"/>
    <property type="match status" value="1"/>
</dbReference>
<evidence type="ECO:0000313" key="13">
    <source>
        <dbReference type="EMBL" id="GLR85702.1"/>
    </source>
</evidence>
<accession>A0ABQ6AU02</accession>
<protein>
    <recommendedName>
        <fullName evidence="9">Membrane fusion protein (MFP) family protein</fullName>
    </recommendedName>
</protein>
<keyword evidence="7" id="KW-1133">Transmembrane helix</keyword>
<dbReference type="Pfam" id="PF26002">
    <property type="entry name" value="Beta-barrel_AprE"/>
    <property type="match status" value="1"/>
</dbReference>
<evidence type="ECO:0000259" key="12">
    <source>
        <dbReference type="Pfam" id="PF26002"/>
    </source>
</evidence>
<keyword evidence="5 9" id="KW-0997">Cell inner membrane</keyword>
<proteinExistence type="inferred from homology"/>
<dbReference type="EMBL" id="BSOW01000007">
    <property type="protein sequence ID" value="GLR85702.1"/>
    <property type="molecule type" value="Genomic_DNA"/>
</dbReference>
<evidence type="ECO:0000256" key="8">
    <source>
        <dbReference type="ARBA" id="ARBA00023136"/>
    </source>
</evidence>
<evidence type="ECO:0000256" key="4">
    <source>
        <dbReference type="ARBA" id="ARBA00022475"/>
    </source>
</evidence>
<evidence type="ECO:0000256" key="7">
    <source>
        <dbReference type="ARBA" id="ARBA00022989"/>
    </source>
</evidence>
<comment type="caution">
    <text evidence="13">The sequence shown here is derived from an EMBL/GenBank/DDBJ whole genome shotgun (WGS) entry which is preliminary data.</text>
</comment>
<dbReference type="InterPro" id="IPR058982">
    <property type="entry name" value="Beta-barrel_AprE"/>
</dbReference>
<evidence type="ECO:0000256" key="10">
    <source>
        <dbReference type="SAM" id="Coils"/>
    </source>
</evidence>
<keyword evidence="3 9" id="KW-0813">Transport</keyword>
<dbReference type="InterPro" id="IPR058781">
    <property type="entry name" value="HH_AprE-like"/>
</dbReference>
<keyword evidence="4 9" id="KW-1003">Cell membrane</keyword>
<keyword evidence="10" id="KW-0175">Coiled coil</keyword>
<comment type="subcellular location">
    <subcellularLocation>
        <location evidence="1 9">Cell inner membrane</location>
        <topology evidence="1 9">Single-pass membrane protein</topology>
    </subcellularLocation>
</comment>
<dbReference type="InterPro" id="IPR010129">
    <property type="entry name" value="T1SS_HlyD"/>
</dbReference>
<dbReference type="Pfam" id="PF25994">
    <property type="entry name" value="HH_AprE"/>
    <property type="match status" value="1"/>
</dbReference>
<dbReference type="InterPro" id="IPR050739">
    <property type="entry name" value="MFP"/>
</dbReference>
<evidence type="ECO:0000313" key="14">
    <source>
        <dbReference type="Proteomes" id="UP001156905"/>
    </source>
</evidence>
<dbReference type="SUPFAM" id="SSF111369">
    <property type="entry name" value="HlyD-like secretion proteins"/>
    <property type="match status" value="1"/>
</dbReference>
<gene>
    <name evidence="13" type="primary">aprE</name>
    <name evidence="13" type="ORF">GCM10007857_24130</name>
</gene>
<keyword evidence="6" id="KW-0812">Transmembrane</keyword>
<dbReference type="PANTHER" id="PTHR30386">
    <property type="entry name" value="MEMBRANE FUSION SUBUNIT OF EMRAB-TOLC MULTIDRUG EFFLUX PUMP"/>
    <property type="match status" value="1"/>
</dbReference>
<dbReference type="Gene3D" id="2.40.30.170">
    <property type="match status" value="1"/>
</dbReference>
<evidence type="ECO:0000256" key="1">
    <source>
        <dbReference type="ARBA" id="ARBA00004377"/>
    </source>
</evidence>
<feature type="domain" description="AprE-like long alpha-helical hairpin" evidence="11">
    <location>
        <begin position="107"/>
        <end position="298"/>
    </location>
</feature>